<sequence>MTNPSLVLTAQVEPRARVLIDNDFSGDPDDLYQLVHHLLAPSVSVVGVLGSHLSVGDVFDPSERQAENAVRIAEETLEVLGMSGAVPVYQGSNAALVDGRTPQPAPAVDAILAEARKESDLPLYFCAGAGLTDLASALMIDPTIAERMTLVWIGGAEHADLATPPAGATDVEYNHNIDREAVRYVFNETAIPIWQFPRDMYRQALVSHAELETRVAPCGPVGEYLVRSIATAINRMTEHGRPMGETYALGDSPLVLATALQSAFQPDTSSSDFLVRPTPAIDEHDSYAGVSPNARPMRVYTRLDTRLMFEDFYARLAQHASRTR</sequence>
<dbReference type="InterPro" id="IPR001910">
    <property type="entry name" value="Inosine/uridine_hydrolase_dom"/>
</dbReference>
<gene>
    <name evidence="4" type="ORF">ACFFGH_13045</name>
</gene>
<dbReference type="InterPro" id="IPR036452">
    <property type="entry name" value="Ribo_hydro-like"/>
</dbReference>
<evidence type="ECO:0000259" key="3">
    <source>
        <dbReference type="Pfam" id="PF01156"/>
    </source>
</evidence>
<dbReference type="GO" id="GO:0016787">
    <property type="term" value="F:hydrolase activity"/>
    <property type="evidence" value="ECO:0007669"/>
    <property type="project" value="UniProtKB-KW"/>
</dbReference>
<accession>A0ABV6RP61</accession>
<keyword evidence="5" id="KW-1185">Reference proteome</keyword>
<proteinExistence type="predicted"/>
<name>A0ABV6RP61_9GAMM</name>
<evidence type="ECO:0000313" key="5">
    <source>
        <dbReference type="Proteomes" id="UP001589896"/>
    </source>
</evidence>
<feature type="domain" description="Inosine/uridine-preferring nucleoside hydrolase" evidence="3">
    <location>
        <begin position="18"/>
        <end position="262"/>
    </location>
</feature>
<dbReference type="PANTHER" id="PTHR12304:SF4">
    <property type="entry name" value="URIDINE NUCLEOSIDASE"/>
    <property type="match status" value="1"/>
</dbReference>
<evidence type="ECO:0000313" key="4">
    <source>
        <dbReference type="EMBL" id="MFC0678769.1"/>
    </source>
</evidence>
<dbReference type="Proteomes" id="UP001589896">
    <property type="component" value="Unassembled WGS sequence"/>
</dbReference>
<dbReference type="EMBL" id="JBHLTG010000002">
    <property type="protein sequence ID" value="MFC0678769.1"/>
    <property type="molecule type" value="Genomic_DNA"/>
</dbReference>
<evidence type="ECO:0000256" key="1">
    <source>
        <dbReference type="ARBA" id="ARBA00022801"/>
    </source>
</evidence>
<keyword evidence="1 4" id="KW-0378">Hydrolase</keyword>
<dbReference type="Pfam" id="PF01156">
    <property type="entry name" value="IU_nuc_hydro"/>
    <property type="match status" value="1"/>
</dbReference>
<reference evidence="4 5" key="1">
    <citation type="submission" date="2024-09" db="EMBL/GenBank/DDBJ databases">
        <authorList>
            <person name="Sun Q."/>
            <person name="Mori K."/>
        </authorList>
    </citation>
    <scope>NUCLEOTIDE SEQUENCE [LARGE SCALE GENOMIC DNA]</scope>
    <source>
        <strain evidence="4 5">KCTC 23076</strain>
    </source>
</reference>
<dbReference type="PANTHER" id="PTHR12304">
    <property type="entry name" value="INOSINE-URIDINE PREFERRING NUCLEOSIDE HYDROLASE"/>
    <property type="match status" value="1"/>
</dbReference>
<evidence type="ECO:0000256" key="2">
    <source>
        <dbReference type="ARBA" id="ARBA00023295"/>
    </source>
</evidence>
<dbReference type="InterPro" id="IPR023186">
    <property type="entry name" value="IUNH"/>
</dbReference>
<organism evidence="4 5">
    <name type="scientific">Lysobacter korlensis</name>
    <dbReference type="NCBI Taxonomy" id="553636"/>
    <lineage>
        <taxon>Bacteria</taxon>
        <taxon>Pseudomonadati</taxon>
        <taxon>Pseudomonadota</taxon>
        <taxon>Gammaproteobacteria</taxon>
        <taxon>Lysobacterales</taxon>
        <taxon>Lysobacteraceae</taxon>
        <taxon>Lysobacter</taxon>
    </lineage>
</organism>
<dbReference type="SUPFAM" id="SSF53590">
    <property type="entry name" value="Nucleoside hydrolase"/>
    <property type="match status" value="1"/>
</dbReference>
<protein>
    <submittedName>
        <fullName evidence="4">Nucleoside hydrolase</fullName>
    </submittedName>
</protein>
<keyword evidence="2" id="KW-0326">Glycosidase</keyword>
<dbReference type="RefSeq" id="WP_386668904.1">
    <property type="nucleotide sequence ID" value="NZ_JBHLTG010000002.1"/>
</dbReference>
<comment type="caution">
    <text evidence="4">The sequence shown here is derived from an EMBL/GenBank/DDBJ whole genome shotgun (WGS) entry which is preliminary data.</text>
</comment>
<dbReference type="Gene3D" id="3.90.245.10">
    <property type="entry name" value="Ribonucleoside hydrolase-like"/>
    <property type="match status" value="1"/>
</dbReference>